<reference evidence="1 2" key="1">
    <citation type="submission" date="2023-07" db="EMBL/GenBank/DDBJ databases">
        <title>Alkalimonas sp., MEB108 novel, alkaliphilic bacterium isolated from Lonar Lake, India.</title>
        <authorList>
            <person name="Joshi A."/>
            <person name="Thite S."/>
        </authorList>
    </citation>
    <scope>NUCLEOTIDE SEQUENCE [LARGE SCALE GENOMIC DNA]</scope>
    <source>
        <strain evidence="1 2">MEB108</strain>
    </source>
</reference>
<dbReference type="EMBL" id="JAUHLI010000020">
    <property type="protein sequence ID" value="MEE2003051.1"/>
    <property type="molecule type" value="Genomic_DNA"/>
</dbReference>
<gene>
    <name evidence="1" type="ORF">QWY20_16450</name>
</gene>
<feature type="non-terminal residue" evidence="1">
    <location>
        <position position="1"/>
    </location>
</feature>
<proteinExistence type="predicted"/>
<organism evidence="1 2">
    <name type="scientific">Alkalimonas cellulosilytica</name>
    <dbReference type="NCBI Taxonomy" id="3058395"/>
    <lineage>
        <taxon>Bacteria</taxon>
        <taxon>Pseudomonadati</taxon>
        <taxon>Pseudomonadota</taxon>
        <taxon>Gammaproteobacteria</taxon>
        <taxon>Alkalimonas</taxon>
    </lineage>
</organism>
<dbReference type="Proteomes" id="UP001336314">
    <property type="component" value="Unassembled WGS sequence"/>
</dbReference>
<keyword evidence="2" id="KW-1185">Reference proteome</keyword>
<comment type="caution">
    <text evidence="1">The sequence shown here is derived from an EMBL/GenBank/DDBJ whole genome shotgun (WGS) entry which is preliminary data.</text>
</comment>
<accession>A0ABU7J966</accession>
<protein>
    <submittedName>
        <fullName evidence="1">Uncharacterized protein</fullName>
    </submittedName>
</protein>
<dbReference type="RefSeq" id="WP_330130099.1">
    <property type="nucleotide sequence ID" value="NZ_JAUHLI010000020.1"/>
</dbReference>
<evidence type="ECO:0000313" key="1">
    <source>
        <dbReference type="EMBL" id="MEE2003051.1"/>
    </source>
</evidence>
<name>A0ABU7J966_9GAMM</name>
<sequence length="83" mass="9738">ITTILMNRLCIGSRIKWAFPKLKQHANAVRLPFVSGREARMTFSKHGYCWLQTRQEEKLGTIYDFPLFTHSSVFKIFTQEEST</sequence>
<evidence type="ECO:0000313" key="2">
    <source>
        <dbReference type="Proteomes" id="UP001336314"/>
    </source>
</evidence>